<evidence type="ECO:0000256" key="4">
    <source>
        <dbReference type="ARBA" id="ARBA00022490"/>
    </source>
</evidence>
<feature type="compositionally biased region" description="Polar residues" evidence="6">
    <location>
        <begin position="726"/>
        <end position="743"/>
    </location>
</feature>
<feature type="compositionally biased region" description="Low complexity" evidence="6">
    <location>
        <begin position="975"/>
        <end position="989"/>
    </location>
</feature>
<evidence type="ECO:0000256" key="1">
    <source>
        <dbReference type="ARBA" id="ARBA00004496"/>
    </source>
</evidence>
<sequence length="1250" mass="137774">MDFLRNVVLAAAGQASSSIDPPLLQDARILPSTLSRLGLGARLTGAVAYDEAQSLLALGLDGGRWLVVGNQLEVGFSLDDDQDKNKDRKDRHDKKDRMRSALVTSRASYDGPRSLSSKSAKNDTVRRSLSAAANSTVHTSRSTTERGLDAPSPKLLPDDYRNSDLDLSLSASSFPVNPNERPCLAFTQGDCYLIATATAAATEIVVWNLQLQTLHLRIRLPDPITTFQVGRHSRWIAVGLVSGVVRMVDFITGQISVYSIPYLDRPAGQETDRVVSTHELAANPISAVNEERLSTHGIPLSCSVRCLLFGPGDSNLILIVYENGPISLWDISLKLCVKQFIYTGSAEGRGTGSLDCVTACWRPDGEQFVAAYTDNQLVFWNIKGDWRSVLSTGSTKKEDVRKPALVRSVLVGSQTAQHRPYDGETHAVVQLCWTSMASNRGSVLMVCGGMPVSDSFGVACLFISSKYDLKPGSIFEVVAHTPTSVIGMQVISTSLSSADNTSTISKAPPSQPTSIQMTLVAVLDDDTCISYAIHDKEITPLSLPGSLHHNYMQLPILEGSITPLSGCVLQHMECSSRLYRDLSTMGGVFPEPTLILDGGQIRHKTIIPNTDLLCVVRSDKQFEFWSISVPTPSLVLSLPFFEWLPSPPVDSVKMDPDRRLLCVHLGPYVVYHSFIRPSDHDEPGVDINETDAIDDMMAKLDATIGQVLEDSAAISNLITHKDARNESFNNNDDSEANTTFLTDRNSHRQSHRNDIRDEYQGNLDPQYGVRSMDKHGHSMSVEHGSMRNTRDGQSGVPEIDVRSDPTRLDSCNGNLADDDSQQENKNVWFTSLDARSLNTARCWRPLFQVIHTAEVLLSEYADWMHILATATHGHIHFIDTITGREILTDELPNTPSDHSVDGGSSSSSSSSSRVRHSATAMCFVPLLIPDDPTPQLSLIVTTNLGTVFSYTVVIGVHTHAVSLQRRTLFTPPPSRSAASSSGNASSTAHNSDDNCSLYLSVLDDNGRPLKANHQVKSVDEFEQHIIVISRRSIRVLFIRSGHDASTEGYKTLWGNQHIVCARVAYIINDSPHVVAVTNVGRLLVYELPSLNVVAHMPLPDGIDLGKLHLSTITTDGRLSCWMVGGFWEMFGILSDLERYPQVEIRLYDMYRKSQWVKANSGSSPSHGRSSRWDDLFVLNHPQERNRSVNTAGTSRSNNPMNQMTNKLDERGERLAQMETKSSELADASKKFVSTIRDYNERQAKKSWWQI</sequence>
<dbReference type="PANTHER" id="PTHR10241">
    <property type="entry name" value="LETHAL 2 GIANT LARVAE PROTEIN"/>
    <property type="match status" value="1"/>
</dbReference>
<keyword evidence="3" id="KW-0268">Exocytosis</keyword>
<dbReference type="PANTHER" id="PTHR10241:SF25">
    <property type="entry name" value="TOMOSYN, ISOFORM C"/>
    <property type="match status" value="1"/>
</dbReference>
<dbReference type="PROSITE" id="PS50892">
    <property type="entry name" value="V_SNARE"/>
    <property type="match status" value="1"/>
</dbReference>
<organism evidence="8 9">
    <name type="scientific">Batrachochytrium salamandrivorans</name>
    <dbReference type="NCBI Taxonomy" id="1357716"/>
    <lineage>
        <taxon>Eukaryota</taxon>
        <taxon>Fungi</taxon>
        <taxon>Fungi incertae sedis</taxon>
        <taxon>Chytridiomycota</taxon>
        <taxon>Chytridiomycota incertae sedis</taxon>
        <taxon>Chytridiomycetes</taxon>
        <taxon>Rhizophydiales</taxon>
        <taxon>Rhizophydiales incertae sedis</taxon>
        <taxon>Batrachochytrium</taxon>
    </lineage>
</organism>
<dbReference type="InterPro" id="IPR001680">
    <property type="entry name" value="WD40_rpt"/>
</dbReference>
<keyword evidence="5" id="KW-0175">Coiled coil</keyword>
<feature type="compositionally biased region" description="Low complexity" evidence="6">
    <location>
        <begin position="901"/>
        <end position="912"/>
    </location>
</feature>
<dbReference type="EMBL" id="JAFCIX010000412">
    <property type="protein sequence ID" value="KAH6591342.1"/>
    <property type="molecule type" value="Genomic_DNA"/>
</dbReference>
<dbReference type="InterPro" id="IPR036322">
    <property type="entry name" value="WD40_repeat_dom_sf"/>
</dbReference>
<comment type="subcellular location">
    <subcellularLocation>
        <location evidence="1">Cytoplasm</location>
    </subcellularLocation>
</comment>
<evidence type="ECO:0000256" key="3">
    <source>
        <dbReference type="ARBA" id="ARBA00022483"/>
    </source>
</evidence>
<feature type="compositionally biased region" description="Basic and acidic residues" evidence="6">
    <location>
        <begin position="83"/>
        <end position="99"/>
    </location>
</feature>
<proteinExistence type="inferred from homology"/>
<feature type="region of interest" description="Disordered" evidence="6">
    <location>
        <begin position="1183"/>
        <end position="1204"/>
    </location>
</feature>
<feature type="region of interest" description="Disordered" evidence="6">
    <location>
        <begin position="889"/>
        <end position="913"/>
    </location>
</feature>
<dbReference type="Pfam" id="PF08596">
    <property type="entry name" value="Lgl_C"/>
    <property type="match status" value="1"/>
</dbReference>
<keyword evidence="9" id="KW-1185">Reference proteome</keyword>
<comment type="caution">
    <text evidence="8">The sequence shown here is derived from an EMBL/GenBank/DDBJ whole genome shotgun (WGS) entry which is preliminary data.</text>
</comment>
<accession>A0ABQ8F3B8</accession>
<dbReference type="InterPro" id="IPR042855">
    <property type="entry name" value="V_SNARE_CC"/>
</dbReference>
<dbReference type="SUPFAM" id="SSF50978">
    <property type="entry name" value="WD40 repeat-like"/>
    <property type="match status" value="1"/>
</dbReference>
<dbReference type="InterPro" id="IPR015943">
    <property type="entry name" value="WD40/YVTN_repeat-like_dom_sf"/>
</dbReference>
<dbReference type="CDD" id="cd15873">
    <property type="entry name" value="R-SNARE_STXBP5_6"/>
    <property type="match status" value="1"/>
</dbReference>
<evidence type="ECO:0000256" key="2">
    <source>
        <dbReference type="ARBA" id="ARBA00008070"/>
    </source>
</evidence>
<feature type="region of interest" description="Disordered" evidence="6">
    <location>
        <begin position="724"/>
        <end position="820"/>
    </location>
</feature>
<evidence type="ECO:0000313" key="9">
    <source>
        <dbReference type="Proteomes" id="UP001648503"/>
    </source>
</evidence>
<dbReference type="Gene3D" id="2.130.10.10">
    <property type="entry name" value="YVTN repeat-like/Quinoprotein amine dehydrogenase"/>
    <property type="match status" value="1"/>
</dbReference>
<evidence type="ECO:0000313" key="8">
    <source>
        <dbReference type="EMBL" id="KAH6591342.1"/>
    </source>
</evidence>
<comment type="similarity">
    <text evidence="2">Belongs to the WD repeat L(2)GL family.</text>
</comment>
<evidence type="ECO:0000259" key="7">
    <source>
        <dbReference type="PROSITE" id="PS50892"/>
    </source>
</evidence>
<dbReference type="SMART" id="SM00320">
    <property type="entry name" value="WD40"/>
    <property type="match status" value="3"/>
</dbReference>
<keyword evidence="4" id="KW-0963">Cytoplasm</keyword>
<feature type="compositionally biased region" description="Polar residues" evidence="6">
    <location>
        <begin position="1187"/>
        <end position="1204"/>
    </location>
</feature>
<feature type="domain" description="V-SNARE coiled-coil homology" evidence="7">
    <location>
        <begin position="1185"/>
        <end position="1249"/>
    </location>
</feature>
<dbReference type="Gene3D" id="1.20.5.110">
    <property type="match status" value="1"/>
</dbReference>
<feature type="compositionally biased region" description="Polar residues" evidence="6">
    <location>
        <begin position="131"/>
        <end position="142"/>
    </location>
</feature>
<dbReference type="InterPro" id="IPR013905">
    <property type="entry name" value="Lgl_C_dom"/>
</dbReference>
<name>A0ABQ8F3B8_9FUNG</name>
<evidence type="ECO:0000256" key="6">
    <source>
        <dbReference type="SAM" id="MobiDB-lite"/>
    </source>
</evidence>
<feature type="region of interest" description="Disordered" evidence="6">
    <location>
        <begin position="971"/>
        <end position="990"/>
    </location>
</feature>
<dbReference type="Proteomes" id="UP001648503">
    <property type="component" value="Unassembled WGS sequence"/>
</dbReference>
<protein>
    <recommendedName>
        <fullName evidence="7">V-SNARE coiled-coil homology domain-containing protein</fullName>
    </recommendedName>
</protein>
<feature type="region of interest" description="Disordered" evidence="6">
    <location>
        <begin position="77"/>
        <end position="155"/>
    </location>
</feature>
<gene>
    <name evidence="8" type="ORF">BASA50_008786</name>
</gene>
<reference evidence="8 9" key="1">
    <citation type="submission" date="2021-02" db="EMBL/GenBank/DDBJ databases">
        <title>Variation within the Batrachochytrium salamandrivorans European outbreak.</title>
        <authorList>
            <person name="Kelly M."/>
            <person name="Pasmans F."/>
            <person name="Shea T.P."/>
            <person name="Munoz J.F."/>
            <person name="Carranza S."/>
            <person name="Cuomo C.A."/>
            <person name="Martel A."/>
        </authorList>
    </citation>
    <scope>NUCLEOTIDE SEQUENCE [LARGE SCALE GENOMIC DNA]</scope>
    <source>
        <strain evidence="8 9">AMFP18/2</strain>
    </source>
</reference>
<evidence type="ECO:0000256" key="5">
    <source>
        <dbReference type="PROSITE-ProRule" id="PRU00290"/>
    </source>
</evidence>